<dbReference type="Proteomes" id="UP001165283">
    <property type="component" value="Unassembled WGS sequence"/>
</dbReference>
<evidence type="ECO:0000313" key="2">
    <source>
        <dbReference type="Proteomes" id="UP001165283"/>
    </source>
</evidence>
<protein>
    <recommendedName>
        <fullName evidence="3">Hydrolase of the HAD superfamily</fullName>
    </recommendedName>
</protein>
<proteinExistence type="predicted"/>
<comment type="caution">
    <text evidence="1">The sequence shown here is derived from an EMBL/GenBank/DDBJ whole genome shotgun (WGS) entry which is preliminary data.</text>
</comment>
<dbReference type="RefSeq" id="WP_252441071.1">
    <property type="nucleotide sequence ID" value="NZ_JAGSOV010000041.1"/>
</dbReference>
<dbReference type="Gene3D" id="1.10.150.240">
    <property type="entry name" value="Putative phosphatase, domain 2"/>
    <property type="match status" value="1"/>
</dbReference>
<accession>A0ABT1A346</accession>
<evidence type="ECO:0000313" key="1">
    <source>
        <dbReference type="EMBL" id="MCO1657422.1"/>
    </source>
</evidence>
<reference evidence="1" key="1">
    <citation type="submission" date="2021-04" db="EMBL/GenBank/DDBJ databases">
        <title>Pseudonocardia sp. nov., isolated from sandy soil of mangrove forest.</title>
        <authorList>
            <person name="Zan Z."/>
            <person name="Huang R."/>
            <person name="Liu W."/>
        </authorList>
    </citation>
    <scope>NUCLEOTIDE SEQUENCE</scope>
    <source>
        <strain evidence="1">S2-4</strain>
    </source>
</reference>
<sequence>MDGVVYDYDWSHRMAAMSELTGVPEPELARRWWHHLDGEEQAEAGRYPTGADYLAALSTALGTTVSADDFVRVRRASMTARPAVVPAVTAAARVGQVTVLTNNGALVDERFAELAPELVPIVGVEHLRHRRRDAARRTRVVRGPTGLRALIPGRPRPAHDGSVRIGLGWLPAPAPAAKA</sequence>
<dbReference type="EMBL" id="JAGSOV010000041">
    <property type="protein sequence ID" value="MCO1657422.1"/>
    <property type="molecule type" value="Genomic_DNA"/>
</dbReference>
<dbReference type="InterPro" id="IPR023198">
    <property type="entry name" value="PGP-like_dom2"/>
</dbReference>
<dbReference type="SUPFAM" id="SSF56784">
    <property type="entry name" value="HAD-like"/>
    <property type="match status" value="1"/>
</dbReference>
<evidence type="ECO:0008006" key="3">
    <source>
        <dbReference type="Google" id="ProtNLM"/>
    </source>
</evidence>
<dbReference type="InterPro" id="IPR036412">
    <property type="entry name" value="HAD-like_sf"/>
</dbReference>
<dbReference type="InterPro" id="IPR023214">
    <property type="entry name" value="HAD_sf"/>
</dbReference>
<name>A0ABT1A346_9PSEU</name>
<gene>
    <name evidence="1" type="ORF">KDL28_20395</name>
</gene>
<dbReference type="Gene3D" id="3.40.50.1000">
    <property type="entry name" value="HAD superfamily/HAD-like"/>
    <property type="match status" value="1"/>
</dbReference>
<organism evidence="1 2">
    <name type="scientific">Pseudonocardia humida</name>
    <dbReference type="NCBI Taxonomy" id="2800819"/>
    <lineage>
        <taxon>Bacteria</taxon>
        <taxon>Bacillati</taxon>
        <taxon>Actinomycetota</taxon>
        <taxon>Actinomycetes</taxon>
        <taxon>Pseudonocardiales</taxon>
        <taxon>Pseudonocardiaceae</taxon>
        <taxon>Pseudonocardia</taxon>
    </lineage>
</organism>
<keyword evidence="2" id="KW-1185">Reference proteome</keyword>